<dbReference type="SUPFAM" id="SSF51126">
    <property type="entry name" value="Pectin lyase-like"/>
    <property type="match status" value="1"/>
</dbReference>
<evidence type="ECO:0000259" key="3">
    <source>
        <dbReference type="Pfam" id="PF07714"/>
    </source>
</evidence>
<evidence type="ECO:0000313" key="4">
    <source>
        <dbReference type="EMBL" id="KAK2954304.1"/>
    </source>
</evidence>
<feature type="compositionally biased region" description="Basic and acidic residues" evidence="1">
    <location>
        <begin position="2100"/>
        <end position="2109"/>
    </location>
</feature>
<evidence type="ECO:0000256" key="1">
    <source>
        <dbReference type="SAM" id="MobiDB-lite"/>
    </source>
</evidence>
<dbReference type="InterPro" id="IPR001245">
    <property type="entry name" value="Ser-Thr/Tyr_kinase_cat_dom"/>
</dbReference>
<dbReference type="InterPro" id="IPR011050">
    <property type="entry name" value="Pectin_lyase_fold/virulence"/>
</dbReference>
<dbReference type="SUPFAM" id="SSF56112">
    <property type="entry name" value="Protein kinase-like (PK-like)"/>
    <property type="match status" value="1"/>
</dbReference>
<sequence length="2364" mass="251617">MEDTFGAGTVSISGSGLSIDATHFVVGTGPLFDFGHFSGDSVDLAVECVVSLSASHLVNATSTRDSSFSVARRMSLTQRLVGSSVTRSTNHFSGTSGIDLNWGADTLVLNCSFSHIVTNAAPAPVTEPPTPSDTSDLYYHTKESTRVYHISGLLYTHKPVWIESSTFNTLSKDHGGAIFIQDNKGHVVIKHSTFTICRATKDGGAIETIFSGDSGNTGKYDLTIFDCQFSKNTAVGIGGHFVAQFYTQTTIAQCTFADSRATNSNPLTQNTAVNIIFSGPSRIDNCTVSNNEGQKSGGMFVLMPLEGGTVDLTDVLFLNNICTYATESARITDFGLSAGTGTFTAYDCFSTSTLPRSGVLKTDKTPFSVPSVLPALVGPSITQIVVEKQVSPAGTGFVVAVKMEGMFTGTTRKYDVTLKSSTGTMIETKGVSFDRTGATITLPMSTSSTTSLVPSTNYIIINVKRSAAQSASNVFSVGSIQEPDWTFWYHTPESRADNLNGMSFETPSGPALTSVTAKLNPTNLNQVILTLYAERVATGPLTLIVFDTSDGAETPITVGTVSFATTPTSKVETTTTISVHPSGKLAYGKTYKVKSIKSTVQVLTVGSVSFSVPAAPARLTGATASLDGLNKTFVKLSMEGQQFPAGKAFSIVVKEMEGNVVKANAPSITLSGSIDGSIGLVTSCSASVEIYGKADTIEYGKKYQIVSLTANGKAGVADSTASFTVPDSPCRIEGPATPSLKGAQTEVSVILTGVSLSSSITAVIAKKGLAQISSTSLTVDSDTQITVVFNAGLSETSTVLEYEGEYEIQAVSGPSESFINAGVKFTVPPPPIITSASTELDTSRNTHFKVLLTGKDLIAGTVWKMKLTGRDDEIPVEITAATNGESEWVKAGGQNEIEFDKAYTIASLTKSSDASEHILSNGVSFTTPAGSILTGVSANLNPSNLNEAILILTAERTATGDLTLGVFDTADLQETALSVGVVSFSVSTTPTTTTLSVVVYQSDKLAYGKTFKVKTLSSPAISFACSSVLFQVPAAPARLTKASAALVGTAKTSVQVSMEGQELPAGKAFSIVVKEMEGGVVKADATPITLSGTIGGSSGLVTSCSASAEIYGKTGTVEYGKKYQIVSLTADDKTGVADSTARFEVPVSPCRVEGTGVRLLNGGKTEVSVVVTGVSFSSSIAEVTVKRGSTLINSKSVKFISPTQIDVKFGTGVTESTSSLAFEAEYEIIAVSGLSESFINAGVKFTVPSAPLLLSASTKLDTTRNTHFKVVVDGKNLTPGSSWIMKLKGRNEEISVTMTDTENGSSEWVKAGGQNEIEFGKTYIIASLTKSSDPSEHILSNGVSFTTPAGPTLTHISADLDPSNLNDTILTLTAERTAAGDLTVAVFDAADSTQKSITLGSVSFPKSTTPVSSTISVVIRPSGKLAYGGTYKVKTLSSSSLIVSHSSPSFRLPSLLQTASCVLGLENPSVLTITISGIGHPPDTPFKLTIDEIGEDNNTMGSPFTVDGTFSAKIGDTTHTLVTVSTSSTLRQGKRYEITKCDVTNFKTYLDGRVFFAVPRPPVLTDVPFSFASSANTSFSLVLEGTDLPAGETFLVTLKDFPTPIEVTFETTTTGLSAELPLGWSDSLKFNKSYILLTVVHKELSSISIPCVGLVLDTGTQPNPLILFVDSHSTAESRLCGDEVRPCPTIEVAWEIFTAYSSQRLTLKLITQSSLTSAIALAMGSVVKMETGDVSTPTLTVPSSASSGDQAGLVSIAGTLEMKEINIDVEVDDVSFVLFDVKEGKLVLDTVHITGISTPSEAVDGIEGLCEWETGLIKLHDSICNLTSCVLSSIVMGEIWMENSNVSLTSTLILNNGQHYSQFPSAQQDVRCHSGELSIVPSGEAEKHHWVSSSLDCVVRLNGIELPSPHFVPSIDGKKCTSTMESRKDQFAVSIVGTMLLPCNLSLGVSVTPKPTKSNDLLLIPLSSMKTTLWNETHISLSIPSSSLKRLDNTLEWKASLVFGNEKQTDAFVLLPSLEDRKSLAFQKSLPWLIPVIACSVLFVLVIVVVIVLIHRRQQKKKNPKMDSEKLLDHQELAEVEIKIEEYVGDKTTHGMIGLKSDEDGKEGISHNSQLPTEKGEDDEEKPEQVMVDPVEGMKCEGAFPIEVVDGVDTLHHRLHQGNGIRGEKRREIERKIVLGMIRMVEERTQLEAIARISPHWIILNRDDEIFIRMQTELNKTKEQNNPSNPQPSMQSFTSPLARDGIEEIRWRAPEQGEKEGELNEKVDETKAMVFRLGLVLWEVETGSVPFGELDAVSAHRHLAAGNPLPSRKVADMGLREVISQCLAVDPDHRLSLQLILSTLDEPQKLAMDDGGQNGGIVQY</sequence>
<evidence type="ECO:0000256" key="2">
    <source>
        <dbReference type="SAM" id="Phobius"/>
    </source>
</evidence>
<keyword evidence="2" id="KW-1133">Transmembrane helix</keyword>
<dbReference type="EMBL" id="JARBJD010000080">
    <property type="protein sequence ID" value="KAK2954304.1"/>
    <property type="molecule type" value="Genomic_DNA"/>
</dbReference>
<feature type="transmembrane region" description="Helical" evidence="2">
    <location>
        <begin position="2032"/>
        <end position="2054"/>
    </location>
</feature>
<organism evidence="4 5">
    <name type="scientific">Blattamonas nauphoetae</name>
    <dbReference type="NCBI Taxonomy" id="2049346"/>
    <lineage>
        <taxon>Eukaryota</taxon>
        <taxon>Metamonada</taxon>
        <taxon>Preaxostyla</taxon>
        <taxon>Oxymonadida</taxon>
        <taxon>Blattamonas</taxon>
    </lineage>
</organism>
<gene>
    <name evidence="4" type="ORF">BLNAU_10803</name>
</gene>
<proteinExistence type="predicted"/>
<dbReference type="InterPro" id="IPR011009">
    <property type="entry name" value="Kinase-like_dom_sf"/>
</dbReference>
<accession>A0ABQ9XR51</accession>
<feature type="domain" description="Serine-threonine/tyrosine-protein kinase catalytic" evidence="3">
    <location>
        <begin position="2246"/>
        <end position="2343"/>
    </location>
</feature>
<feature type="region of interest" description="Disordered" evidence="1">
    <location>
        <begin position="2095"/>
        <end position="2129"/>
    </location>
</feature>
<keyword evidence="5" id="KW-1185">Reference proteome</keyword>
<keyword evidence="2" id="KW-0812">Transmembrane</keyword>
<protein>
    <recommendedName>
        <fullName evidence="3">Serine-threonine/tyrosine-protein kinase catalytic domain-containing protein</fullName>
    </recommendedName>
</protein>
<dbReference type="Gene3D" id="1.10.510.10">
    <property type="entry name" value="Transferase(Phosphotransferase) domain 1"/>
    <property type="match status" value="1"/>
</dbReference>
<dbReference type="Proteomes" id="UP001281761">
    <property type="component" value="Unassembled WGS sequence"/>
</dbReference>
<dbReference type="Pfam" id="PF07714">
    <property type="entry name" value="PK_Tyr_Ser-Thr"/>
    <property type="match status" value="1"/>
</dbReference>
<keyword evidence="2" id="KW-0472">Membrane</keyword>
<comment type="caution">
    <text evidence="4">The sequence shown here is derived from an EMBL/GenBank/DDBJ whole genome shotgun (WGS) entry which is preliminary data.</text>
</comment>
<reference evidence="4 5" key="1">
    <citation type="journal article" date="2022" name="bioRxiv">
        <title>Genomics of Preaxostyla Flagellates Illuminates Evolutionary Transitions and the Path Towards Mitochondrial Loss.</title>
        <authorList>
            <person name="Novak L.V.F."/>
            <person name="Treitli S.C."/>
            <person name="Pyrih J."/>
            <person name="Halakuc P."/>
            <person name="Pipaliya S.V."/>
            <person name="Vacek V."/>
            <person name="Brzon O."/>
            <person name="Soukal P."/>
            <person name="Eme L."/>
            <person name="Dacks J.B."/>
            <person name="Karnkowska A."/>
            <person name="Elias M."/>
            <person name="Hampl V."/>
        </authorList>
    </citation>
    <scope>NUCLEOTIDE SEQUENCE [LARGE SCALE GENOMIC DNA]</scope>
    <source>
        <strain evidence="4">NAU3</strain>
        <tissue evidence="4">Gut</tissue>
    </source>
</reference>
<name>A0ABQ9XR51_9EUKA</name>
<evidence type="ECO:0000313" key="5">
    <source>
        <dbReference type="Proteomes" id="UP001281761"/>
    </source>
</evidence>